<organism evidence="1 2">
    <name type="scientific">Gossypium australe</name>
    <dbReference type="NCBI Taxonomy" id="47621"/>
    <lineage>
        <taxon>Eukaryota</taxon>
        <taxon>Viridiplantae</taxon>
        <taxon>Streptophyta</taxon>
        <taxon>Embryophyta</taxon>
        <taxon>Tracheophyta</taxon>
        <taxon>Spermatophyta</taxon>
        <taxon>Magnoliopsida</taxon>
        <taxon>eudicotyledons</taxon>
        <taxon>Gunneridae</taxon>
        <taxon>Pentapetalae</taxon>
        <taxon>rosids</taxon>
        <taxon>malvids</taxon>
        <taxon>Malvales</taxon>
        <taxon>Malvaceae</taxon>
        <taxon>Malvoideae</taxon>
        <taxon>Gossypium</taxon>
    </lineage>
</organism>
<reference evidence="1" key="1">
    <citation type="submission" date="2019-08" db="EMBL/GenBank/DDBJ databases">
        <authorList>
            <person name="Liu F."/>
        </authorList>
    </citation>
    <scope>NUCLEOTIDE SEQUENCE [LARGE SCALE GENOMIC DNA]</scope>
    <source>
        <strain evidence="1">PA1801</strain>
        <tissue evidence="1">Leaf</tissue>
    </source>
</reference>
<comment type="caution">
    <text evidence="1">The sequence shown here is derived from an EMBL/GenBank/DDBJ whole genome shotgun (WGS) entry which is preliminary data.</text>
</comment>
<sequence length="215" mass="23718">MYRAPRKTLQKNRRSLFLPIPLTFNRAPFHCRPSLSLQHRSALPFPDLSIKTFLHFLTTVSESPSMITSSVCKSIPNCTASLQAKASASKAEFTFSCNMDFEAMTDPSLFLTTTPEAERFSCTSKAPSKLIFRVERGGCSNDSTPNPHRGHEASEVNCLSDKLSRVFLTEKTPEGSSLHTLKSSCGCKAKGMRRILFASSAPKVSSTTSHPIYSF</sequence>
<accession>A0A5B6VRQ7</accession>
<keyword evidence="2" id="KW-1185">Reference proteome</keyword>
<dbReference type="AlphaFoldDB" id="A0A5B6VRQ7"/>
<proteinExistence type="predicted"/>
<protein>
    <submittedName>
        <fullName evidence="1">Uncharacterized protein</fullName>
    </submittedName>
</protein>
<name>A0A5B6VRQ7_9ROSI</name>
<evidence type="ECO:0000313" key="2">
    <source>
        <dbReference type="Proteomes" id="UP000325315"/>
    </source>
</evidence>
<gene>
    <name evidence="1" type="ORF">EPI10_017198</name>
</gene>
<dbReference type="EMBL" id="SMMG02000006">
    <property type="protein sequence ID" value="KAA3471595.1"/>
    <property type="molecule type" value="Genomic_DNA"/>
</dbReference>
<evidence type="ECO:0000313" key="1">
    <source>
        <dbReference type="EMBL" id="KAA3471595.1"/>
    </source>
</evidence>
<dbReference type="Proteomes" id="UP000325315">
    <property type="component" value="Unassembled WGS sequence"/>
</dbReference>